<accession>A0ABP9NV65</accession>
<dbReference type="RefSeq" id="WP_345609974.1">
    <property type="nucleotide sequence ID" value="NZ_BAABJO010000030.1"/>
</dbReference>
<evidence type="ECO:0000313" key="2">
    <source>
        <dbReference type="Proteomes" id="UP001500804"/>
    </source>
</evidence>
<evidence type="ECO:0000313" key="1">
    <source>
        <dbReference type="EMBL" id="GAA5134560.1"/>
    </source>
</evidence>
<sequence length="201" mass="21792">MTAEHSLLVFPVGHYVGERHPEEHHVVRVGLTHQRLTADGFGVWVIAHGSEEIGKGLWTLEAVFDLAEAAGLSGVPDLVATMIESGLLVTVAADRDAACRFAATYRLNPMLVGLGNTDREPDCYQLGLPGLPVAVLDRTAYELWQWSRVAPSLWHTCMVREKVLAGLGERVAAADLVEGLLGDLRELLASGCAFLDLAEQR</sequence>
<comment type="caution">
    <text evidence="1">The sequence shown here is derived from an EMBL/GenBank/DDBJ whole genome shotgun (WGS) entry which is preliminary data.</text>
</comment>
<organism evidence="1 2">
    <name type="scientific">Pseudonocardia adelaidensis</name>
    <dbReference type="NCBI Taxonomy" id="648754"/>
    <lineage>
        <taxon>Bacteria</taxon>
        <taxon>Bacillati</taxon>
        <taxon>Actinomycetota</taxon>
        <taxon>Actinomycetes</taxon>
        <taxon>Pseudonocardiales</taxon>
        <taxon>Pseudonocardiaceae</taxon>
        <taxon>Pseudonocardia</taxon>
    </lineage>
</organism>
<keyword evidence="2" id="KW-1185">Reference proteome</keyword>
<dbReference type="Proteomes" id="UP001500804">
    <property type="component" value="Unassembled WGS sequence"/>
</dbReference>
<gene>
    <name evidence="1" type="ORF">GCM10023320_62530</name>
</gene>
<protein>
    <submittedName>
        <fullName evidence="1">Uncharacterized protein</fullName>
    </submittedName>
</protein>
<reference evidence="2" key="1">
    <citation type="journal article" date="2019" name="Int. J. Syst. Evol. Microbiol.">
        <title>The Global Catalogue of Microorganisms (GCM) 10K type strain sequencing project: providing services to taxonomists for standard genome sequencing and annotation.</title>
        <authorList>
            <consortium name="The Broad Institute Genomics Platform"/>
            <consortium name="The Broad Institute Genome Sequencing Center for Infectious Disease"/>
            <person name="Wu L."/>
            <person name="Ma J."/>
        </authorList>
    </citation>
    <scope>NUCLEOTIDE SEQUENCE [LARGE SCALE GENOMIC DNA]</scope>
    <source>
        <strain evidence="2">JCM 18302</strain>
    </source>
</reference>
<proteinExistence type="predicted"/>
<name>A0ABP9NV65_9PSEU</name>
<dbReference type="EMBL" id="BAABJO010000030">
    <property type="protein sequence ID" value="GAA5134560.1"/>
    <property type="molecule type" value="Genomic_DNA"/>
</dbReference>